<dbReference type="EMBL" id="MK463651">
    <property type="protein sequence ID" value="QFC18017.1"/>
    <property type="molecule type" value="Genomic_DNA"/>
</dbReference>
<dbReference type="AlphaFoldDB" id="A0A5P4S676"/>
<dbReference type="PANTHER" id="PTHR32309">
    <property type="entry name" value="TYROSINE-PROTEIN KINASE"/>
    <property type="match status" value="1"/>
</dbReference>
<feature type="domain" description="Tyrosine-protein kinase G-rich" evidence="8">
    <location>
        <begin position="239"/>
        <end position="304"/>
    </location>
</feature>
<evidence type="ECO:0000313" key="9">
    <source>
        <dbReference type="EMBL" id="QFC18017.1"/>
    </source>
</evidence>
<keyword evidence="4 6" id="KW-1133">Transmembrane helix</keyword>
<dbReference type="RefSeq" id="WP_025540814.1">
    <property type="nucleotide sequence ID" value="NZ_CP155084.1"/>
</dbReference>
<dbReference type="GO" id="GO:0004713">
    <property type="term" value="F:protein tyrosine kinase activity"/>
    <property type="evidence" value="ECO:0007669"/>
    <property type="project" value="TreeGrafter"/>
</dbReference>
<keyword evidence="5 6" id="KW-0472">Membrane</keyword>
<gene>
    <name evidence="9" type="primary">wzz</name>
</gene>
<organism evidence="9">
    <name type="scientific">Vibrio parahaemolyticus</name>
    <dbReference type="NCBI Taxonomy" id="670"/>
    <lineage>
        <taxon>Bacteria</taxon>
        <taxon>Pseudomonadati</taxon>
        <taxon>Pseudomonadota</taxon>
        <taxon>Gammaproteobacteria</taxon>
        <taxon>Vibrionales</taxon>
        <taxon>Vibrionaceae</taxon>
        <taxon>Vibrio</taxon>
    </lineage>
</organism>
<dbReference type="Pfam" id="PF02706">
    <property type="entry name" value="Wzz"/>
    <property type="match status" value="1"/>
</dbReference>
<feature type="transmembrane region" description="Helical" evidence="6">
    <location>
        <begin position="27"/>
        <end position="45"/>
    </location>
</feature>
<dbReference type="Pfam" id="PF13807">
    <property type="entry name" value="GNVR"/>
    <property type="match status" value="1"/>
</dbReference>
<evidence type="ECO:0000256" key="6">
    <source>
        <dbReference type="SAM" id="Phobius"/>
    </source>
</evidence>
<dbReference type="InterPro" id="IPR050445">
    <property type="entry name" value="Bact_polysacc_biosynth/exp"/>
</dbReference>
<evidence type="ECO:0000259" key="7">
    <source>
        <dbReference type="Pfam" id="PF02706"/>
    </source>
</evidence>
<proteinExistence type="predicted"/>
<dbReference type="InterPro" id="IPR003856">
    <property type="entry name" value="LPS_length_determ_N"/>
</dbReference>
<reference evidence="9" key="1">
    <citation type="journal article" date="2019" name="Int. J. Food Microbiol.">
        <title>Developing a novel molecular serotyping system based on capsular polysaccharide synthesis gene clusters of Vibrio parahaemolyticus.</title>
        <authorList>
            <person name="Pang Y."/>
            <person name="Guo X."/>
            <person name="Tian X."/>
            <person name="Liu F."/>
            <person name="Wang L."/>
            <person name="Wu J."/>
            <person name="Zhang S."/>
            <person name="Li S."/>
            <person name="Liu B."/>
        </authorList>
    </citation>
    <scope>NUCLEOTIDE SEQUENCE</scope>
    <source>
        <strain evidence="9">G3499</strain>
    </source>
</reference>
<name>A0A5P4S676_VIBPH</name>
<accession>A0A5P4S676</accession>
<comment type="subcellular location">
    <subcellularLocation>
        <location evidence="1">Cell membrane</location>
        <topology evidence="1">Multi-pass membrane protein</topology>
    </subcellularLocation>
</comment>
<evidence type="ECO:0000256" key="4">
    <source>
        <dbReference type="ARBA" id="ARBA00022989"/>
    </source>
</evidence>
<keyword evidence="2" id="KW-1003">Cell membrane</keyword>
<dbReference type="Gene3D" id="3.30.1890.10">
    <property type="entry name" value="FepE-like"/>
    <property type="match status" value="1"/>
</dbReference>
<sequence>MELKKEPHLNDDIEFRELLTAIWKGKWFIFGITLMFAVGSIFYTLSLPNTYKASALLAPSESSTGGSLSKIAGQFGGIAALAGVNLSGGDTSQADLAIQVLKSRQFVESFIERHDLIIPLMAVKDWDMRNNQLIIDDNIYDKKNNEWLRKAKELRKPKPSAQEAFDVFSREIINITKDKENGLYRISVSYYSPFVAQKWVNWLIADINNVMRERVLKETSLNLSYLKSQLQKTSVADMQSTFYKLIEEQTKSLMLAEVQDEFVFKTIDPAVAPEIKSGPKRALIVIFCTLLGGILSVGGVLIRTILK</sequence>
<dbReference type="InterPro" id="IPR032807">
    <property type="entry name" value="GNVR"/>
</dbReference>
<evidence type="ECO:0000256" key="3">
    <source>
        <dbReference type="ARBA" id="ARBA00022692"/>
    </source>
</evidence>
<evidence type="ECO:0000256" key="2">
    <source>
        <dbReference type="ARBA" id="ARBA00022475"/>
    </source>
</evidence>
<dbReference type="PANTHER" id="PTHR32309:SF13">
    <property type="entry name" value="FERRIC ENTEROBACTIN TRANSPORT PROTEIN FEPE"/>
    <property type="match status" value="1"/>
</dbReference>
<protein>
    <submittedName>
        <fullName evidence="9">OtnB protein</fullName>
    </submittedName>
</protein>
<feature type="domain" description="Polysaccharide chain length determinant N-terminal" evidence="7">
    <location>
        <begin position="11"/>
        <end position="112"/>
    </location>
</feature>
<evidence type="ECO:0000256" key="1">
    <source>
        <dbReference type="ARBA" id="ARBA00004651"/>
    </source>
</evidence>
<evidence type="ECO:0000256" key="5">
    <source>
        <dbReference type="ARBA" id="ARBA00023136"/>
    </source>
</evidence>
<keyword evidence="3 6" id="KW-0812">Transmembrane</keyword>
<dbReference type="GO" id="GO:0005886">
    <property type="term" value="C:plasma membrane"/>
    <property type="evidence" value="ECO:0007669"/>
    <property type="project" value="UniProtKB-SubCell"/>
</dbReference>
<evidence type="ECO:0000259" key="8">
    <source>
        <dbReference type="Pfam" id="PF13807"/>
    </source>
</evidence>
<feature type="transmembrane region" description="Helical" evidence="6">
    <location>
        <begin position="282"/>
        <end position="306"/>
    </location>
</feature>